<comment type="similarity">
    <text evidence="1 2">Belongs to the glycosyl hydrolase 35 family.</text>
</comment>
<dbReference type="CDD" id="cd03143">
    <property type="entry name" value="A4_beta-galactosidase_middle_domain"/>
    <property type="match status" value="1"/>
</dbReference>
<feature type="domain" description="GLMA-like second" evidence="4">
    <location>
        <begin position="433"/>
        <end position="552"/>
    </location>
</feature>
<dbReference type="HOGENOM" id="CLU_395770_0_0_9"/>
<dbReference type="PATRIC" id="fig|679936.5.peg.2086"/>
<evidence type="ECO:0000259" key="4">
    <source>
        <dbReference type="Pfam" id="PF22369"/>
    </source>
</evidence>
<dbReference type="SUPFAM" id="SSF51445">
    <property type="entry name" value="(Trans)glycosidases"/>
    <property type="match status" value="1"/>
</dbReference>
<dbReference type="Gene3D" id="3.40.50.880">
    <property type="match status" value="1"/>
</dbReference>
<dbReference type="Pfam" id="PF22369">
    <property type="entry name" value="GLMA_2nd"/>
    <property type="match status" value="1"/>
</dbReference>
<dbReference type="Pfam" id="PF01301">
    <property type="entry name" value="Glyco_hydro_35"/>
    <property type="match status" value="1"/>
</dbReference>
<dbReference type="InterPro" id="IPR054746">
    <property type="entry name" value="GLMA-like_second"/>
</dbReference>
<dbReference type="InterPro" id="IPR001944">
    <property type="entry name" value="Glycoside_Hdrlase_35"/>
</dbReference>
<dbReference type="KEGG" id="sap:Sulac_2024"/>
<reference evidence="5 6" key="2">
    <citation type="journal article" date="2012" name="Stand. Genomic Sci.">
        <title>Complete genome sequence of the moderately thermophilic mineral-sulfide-oxidizing firmicute Sulfobacillus acidophilus type strain (NAL(T)).</title>
        <authorList>
            <person name="Anderson I."/>
            <person name="Chertkov O."/>
            <person name="Chen A."/>
            <person name="Saunders E."/>
            <person name="Lapidus A."/>
            <person name="Nolan M."/>
            <person name="Lucas S."/>
            <person name="Hammon N."/>
            <person name="Deshpande S."/>
            <person name="Cheng J.F."/>
            <person name="Han C."/>
            <person name="Tapia R."/>
            <person name="Goodwin L.A."/>
            <person name="Pitluck S."/>
            <person name="Liolios K."/>
            <person name="Pagani I."/>
            <person name="Ivanova N."/>
            <person name="Mikhailova N."/>
            <person name="Pati A."/>
            <person name="Palaniappan K."/>
            <person name="Land M."/>
            <person name="Pan C."/>
            <person name="Rohde M."/>
            <person name="Pukall R."/>
            <person name="Goker M."/>
            <person name="Detter J.C."/>
            <person name="Woyke T."/>
            <person name="Bristow J."/>
            <person name="Eisen J.A."/>
            <person name="Markowitz V."/>
            <person name="Hugenholtz P."/>
            <person name="Kyrpides N.C."/>
            <person name="Klenk H.P."/>
            <person name="Mavromatis K."/>
        </authorList>
    </citation>
    <scope>NUCLEOTIDE SEQUENCE [LARGE SCALE GENOMIC DNA]</scope>
    <source>
        <strain evidence="6">ATCC 700253 / DSM 10332 / NAL</strain>
    </source>
</reference>
<evidence type="ECO:0000313" key="5">
    <source>
        <dbReference type="EMBL" id="AEW05514.1"/>
    </source>
</evidence>
<dbReference type="GO" id="GO:0005975">
    <property type="term" value="P:carbohydrate metabolic process"/>
    <property type="evidence" value="ECO:0007669"/>
    <property type="project" value="InterPro"/>
</dbReference>
<dbReference type="InterPro" id="IPR017853">
    <property type="entry name" value="GH"/>
</dbReference>
<sequence length="772" mass="86404">MPQFEFHHRSFWLDGTPFVPFGGEFHYFRADPAHWADRLKAMRDLHINLLSTYIPWIWHAPHPDVIDFRGRSHPQRNLIRFIELAHQAGLLVFIRPGPYVMAELRQEGIPAWVSDRYPEVLAQGPGGQRHPTGMVSYLHPTFLQLVKKWYEAVADALRPYFAENGGPIVMTQLDNEVGMLHWVSQLPDQRTDITPELPLDVQAAPGHAAYWQAAEYWSAYRAQYLHTLHDWAEAFGFPRPFVVNVHGFRDFSVYSRGVDYPVGLAQLEKTHRLADTVLGGDFYPGHVTYDNFHDLVLAALFTNAVNRPEAPGFSPEFQSGRFQDRPHIDPSDLDLAARATLAAGFNGINWYMLVGGQNPENIGLFGSRHLWQAPLPETGDSRPSAAVVGHLGALLATYHASLPLTRPVSEVTLGFYPPYYLTDTNPDAYPDTTGIVTQIIHQRQHEQFDGVARMLVAANLVLDAQVVNRPDALSGVEVLFLPATRYLDRSTQERLVDYVHEGGTLILGPDIPDRDLDGHPVTVLRDGLQLPEPVEEGHRGLISVLDWHSIYAPRYWAFSPQQEAERLAFVEGQPEKWVAFRRVAGRGSVTVLGCGCSDSYDYYHAVMRDLLARLGIPGALSTSNTRLHVTYRQTPSNQAPAGFLFVQNYHDSEENAAIRLYTPQKTYVWEVMLNPRQGLMLPFGGIEVVPGHLAVQSTTAEMTFDGEVLAIHRGPTAGHAQLTRQPGASCDVLLLQGSATVAHHPDAIDIQWSSQSCPRPILLLTRRNVSMT</sequence>
<protein>
    <submittedName>
        <fullName evidence="5">Beta-galactosidase</fullName>
        <ecNumber evidence="5">3.2.1.23</ecNumber>
    </submittedName>
</protein>
<gene>
    <name evidence="5" type="ordered locus">Sulac_2024</name>
</gene>
<evidence type="ECO:0000259" key="3">
    <source>
        <dbReference type="Pfam" id="PF01301"/>
    </source>
</evidence>
<accession>G8TSA2</accession>
<dbReference type="AlphaFoldDB" id="G8TSA2"/>
<dbReference type="STRING" id="679936.Sulac_2024"/>
<evidence type="ECO:0000256" key="2">
    <source>
        <dbReference type="RuleBase" id="RU003679"/>
    </source>
</evidence>
<dbReference type="Gene3D" id="3.20.20.80">
    <property type="entry name" value="Glycosidases"/>
    <property type="match status" value="1"/>
</dbReference>
<dbReference type="EC" id="3.2.1.23" evidence="5"/>
<dbReference type="EMBL" id="CP003179">
    <property type="protein sequence ID" value="AEW05514.1"/>
    <property type="molecule type" value="Genomic_DNA"/>
</dbReference>
<evidence type="ECO:0000256" key="1">
    <source>
        <dbReference type="ARBA" id="ARBA00009809"/>
    </source>
</evidence>
<dbReference type="InterPro" id="IPR031330">
    <property type="entry name" value="Gly_Hdrlase_35_cat"/>
</dbReference>
<keyword evidence="5" id="KW-0326">Glycosidase</keyword>
<proteinExistence type="inferred from homology"/>
<dbReference type="PANTHER" id="PTHR23421">
    <property type="entry name" value="BETA-GALACTOSIDASE RELATED"/>
    <property type="match status" value="1"/>
</dbReference>
<dbReference type="InterPro" id="IPR029062">
    <property type="entry name" value="Class_I_gatase-like"/>
</dbReference>
<dbReference type="GO" id="GO:0004565">
    <property type="term" value="F:beta-galactosidase activity"/>
    <property type="evidence" value="ECO:0007669"/>
    <property type="project" value="UniProtKB-EC"/>
</dbReference>
<dbReference type="SUPFAM" id="SSF52317">
    <property type="entry name" value="Class I glutamine amidotransferase-like"/>
    <property type="match status" value="1"/>
</dbReference>
<dbReference type="Proteomes" id="UP000005439">
    <property type="component" value="Chromosome"/>
</dbReference>
<reference evidence="6" key="1">
    <citation type="submission" date="2011-12" db="EMBL/GenBank/DDBJ databases">
        <title>The complete genome of chromosome of Sulfobacillus acidophilus DSM 10332.</title>
        <authorList>
            <person name="Lucas S."/>
            <person name="Han J."/>
            <person name="Lapidus A."/>
            <person name="Bruce D."/>
            <person name="Goodwin L."/>
            <person name="Pitluck S."/>
            <person name="Peters L."/>
            <person name="Kyrpides N."/>
            <person name="Mavromatis K."/>
            <person name="Ivanova N."/>
            <person name="Mikhailova N."/>
            <person name="Chertkov O."/>
            <person name="Saunders E."/>
            <person name="Detter J.C."/>
            <person name="Tapia R."/>
            <person name="Han C."/>
            <person name="Land M."/>
            <person name="Hauser L."/>
            <person name="Markowitz V."/>
            <person name="Cheng J.-F."/>
            <person name="Hugenholtz P."/>
            <person name="Woyke T."/>
            <person name="Wu D."/>
            <person name="Pukall R."/>
            <person name="Gehrich-Schroeter G."/>
            <person name="Schneider S."/>
            <person name="Klenk H.-P."/>
            <person name="Eisen J.A."/>
        </authorList>
    </citation>
    <scope>NUCLEOTIDE SEQUENCE [LARGE SCALE GENOMIC DNA]</scope>
    <source>
        <strain evidence="6">ATCC 700253 / DSM 10332 / NAL</strain>
    </source>
</reference>
<name>G8TSA2_SULAD</name>
<feature type="domain" description="Glycoside hydrolase 35 catalytic" evidence="3">
    <location>
        <begin position="10"/>
        <end position="181"/>
    </location>
</feature>
<keyword evidence="6" id="KW-1185">Reference proteome</keyword>
<organism evidence="5 6">
    <name type="scientific">Sulfobacillus acidophilus (strain ATCC 700253 / DSM 10332 / NAL)</name>
    <dbReference type="NCBI Taxonomy" id="679936"/>
    <lineage>
        <taxon>Bacteria</taxon>
        <taxon>Bacillati</taxon>
        <taxon>Bacillota</taxon>
        <taxon>Clostridia</taxon>
        <taxon>Eubacteriales</taxon>
        <taxon>Clostridiales Family XVII. Incertae Sedis</taxon>
        <taxon>Sulfobacillus</taxon>
    </lineage>
</organism>
<evidence type="ECO:0000313" key="6">
    <source>
        <dbReference type="Proteomes" id="UP000005439"/>
    </source>
</evidence>
<keyword evidence="5" id="KW-0378">Hydrolase</keyword>